<gene>
    <name evidence="2" type="ORF">E8A74_23280</name>
</gene>
<accession>A0A4U1J9P7</accession>
<reference evidence="2 3" key="1">
    <citation type="submission" date="2019-04" db="EMBL/GenBank/DDBJ databases">
        <authorList>
            <person name="Li Y."/>
            <person name="Wang J."/>
        </authorList>
    </citation>
    <scope>NUCLEOTIDE SEQUENCE [LARGE SCALE GENOMIC DNA]</scope>
    <source>
        <strain evidence="2 3">DSM 14668</strain>
    </source>
</reference>
<name>A0A4U1J9P7_9BACT</name>
<dbReference type="Proteomes" id="UP000309215">
    <property type="component" value="Unassembled WGS sequence"/>
</dbReference>
<feature type="signal peptide" evidence="1">
    <location>
        <begin position="1"/>
        <end position="21"/>
    </location>
</feature>
<sequence>MRNSIIQWAGPWALLLSLAPAAIGCQAEGAVFVPIGRNTGTVTQSWSIGGRFDASRCRMFGADRMELVIRDTAGRTVARAYQPCRELQMTVTLPEGTYVGDATLIGSDGSDVSTTLNLQPFRILRNTDTLVDTDFPTSSMLTVLSVDAAATSAPVDEEAP</sequence>
<evidence type="ECO:0000256" key="1">
    <source>
        <dbReference type="SAM" id="SignalP"/>
    </source>
</evidence>
<protein>
    <submittedName>
        <fullName evidence="2">Uncharacterized protein</fullName>
    </submittedName>
</protein>
<keyword evidence="3" id="KW-1185">Reference proteome</keyword>
<organism evidence="2 3">
    <name type="scientific">Polyangium fumosum</name>
    <dbReference type="NCBI Taxonomy" id="889272"/>
    <lineage>
        <taxon>Bacteria</taxon>
        <taxon>Pseudomonadati</taxon>
        <taxon>Myxococcota</taxon>
        <taxon>Polyangia</taxon>
        <taxon>Polyangiales</taxon>
        <taxon>Polyangiaceae</taxon>
        <taxon>Polyangium</taxon>
    </lineage>
</organism>
<comment type="caution">
    <text evidence="2">The sequence shown here is derived from an EMBL/GenBank/DDBJ whole genome shotgun (WGS) entry which is preliminary data.</text>
</comment>
<evidence type="ECO:0000313" key="3">
    <source>
        <dbReference type="Proteomes" id="UP000309215"/>
    </source>
</evidence>
<proteinExistence type="predicted"/>
<dbReference type="OrthoDB" id="5517687at2"/>
<evidence type="ECO:0000313" key="2">
    <source>
        <dbReference type="EMBL" id="TKD04531.1"/>
    </source>
</evidence>
<feature type="chain" id="PRO_5020685703" evidence="1">
    <location>
        <begin position="22"/>
        <end position="160"/>
    </location>
</feature>
<dbReference type="PROSITE" id="PS51257">
    <property type="entry name" value="PROKAR_LIPOPROTEIN"/>
    <property type="match status" value="1"/>
</dbReference>
<dbReference type="RefSeq" id="WP_136931256.1">
    <property type="nucleotide sequence ID" value="NZ_SSMQ01000024.1"/>
</dbReference>
<keyword evidence="1" id="KW-0732">Signal</keyword>
<dbReference type="AlphaFoldDB" id="A0A4U1J9P7"/>
<dbReference type="EMBL" id="SSMQ01000024">
    <property type="protein sequence ID" value="TKD04531.1"/>
    <property type="molecule type" value="Genomic_DNA"/>
</dbReference>